<dbReference type="Gene3D" id="3.30.460.10">
    <property type="entry name" value="Beta Polymerase, domain 2"/>
    <property type="match status" value="1"/>
</dbReference>
<evidence type="ECO:0000313" key="12">
    <source>
        <dbReference type="Proteomes" id="UP000182146"/>
    </source>
</evidence>
<dbReference type="EMBL" id="FNGU01000016">
    <property type="protein sequence ID" value="SDM96788.1"/>
    <property type="molecule type" value="Genomic_DNA"/>
</dbReference>
<dbReference type="CDD" id="cd05403">
    <property type="entry name" value="NT_KNTase_like"/>
    <property type="match status" value="1"/>
</dbReference>
<dbReference type="GO" id="GO:0016779">
    <property type="term" value="F:nucleotidyltransferase activity"/>
    <property type="evidence" value="ECO:0007669"/>
    <property type="project" value="UniProtKB-KW"/>
</dbReference>
<sequence length="112" mass="12906">MKSDEFFKTINNHRSELYRLGVSRIGLFGSAVRNEARSDSDLDFLVEFRPGEKNYDHFFDLAELLESLFGQVDLLTVESVSPVLRKRIFEDARFETIGVGRDAACYFSICRN</sequence>
<evidence type="ECO:0000313" key="11">
    <source>
        <dbReference type="EMBL" id="SDM96788.1"/>
    </source>
</evidence>
<dbReference type="OrthoDB" id="5422227at2"/>
<dbReference type="InterPro" id="IPR043519">
    <property type="entry name" value="NT_sf"/>
</dbReference>
<dbReference type="PANTHER" id="PTHR33571:SF12">
    <property type="entry name" value="BSL3053 PROTEIN"/>
    <property type="match status" value="1"/>
</dbReference>
<comment type="cofactor">
    <cofactor evidence="1">
        <name>Mg(2+)</name>
        <dbReference type="ChEBI" id="CHEBI:18420"/>
    </cofactor>
</comment>
<evidence type="ECO:0000256" key="5">
    <source>
        <dbReference type="ARBA" id="ARBA00022723"/>
    </source>
</evidence>
<dbReference type="GO" id="GO:0046872">
    <property type="term" value="F:metal ion binding"/>
    <property type="evidence" value="ECO:0007669"/>
    <property type="project" value="UniProtKB-KW"/>
</dbReference>
<evidence type="ECO:0000256" key="3">
    <source>
        <dbReference type="ARBA" id="ARBA00022679"/>
    </source>
</evidence>
<protein>
    <recommendedName>
        <fullName evidence="10">Polymerase nucleotidyl transferase domain-containing protein</fullName>
    </recommendedName>
</protein>
<dbReference type="PANTHER" id="PTHR33571">
    <property type="entry name" value="SSL8005 PROTEIN"/>
    <property type="match status" value="1"/>
</dbReference>
<dbReference type="InterPro" id="IPR002934">
    <property type="entry name" value="Polymerase_NTP_transf_dom"/>
</dbReference>
<dbReference type="AlphaFoldDB" id="A0A1G9XJ64"/>
<name>A0A1G9XJ64_9BACT</name>
<keyword evidence="4" id="KW-0548">Nucleotidyltransferase</keyword>
<evidence type="ECO:0000256" key="2">
    <source>
        <dbReference type="ARBA" id="ARBA00022649"/>
    </source>
</evidence>
<accession>A0A1G9XJ64</accession>
<dbReference type="Proteomes" id="UP000182146">
    <property type="component" value="Unassembled WGS sequence"/>
</dbReference>
<evidence type="ECO:0000256" key="7">
    <source>
        <dbReference type="ARBA" id="ARBA00022840"/>
    </source>
</evidence>
<evidence type="ECO:0000259" key="10">
    <source>
        <dbReference type="Pfam" id="PF01909"/>
    </source>
</evidence>
<dbReference type="InterPro" id="IPR052038">
    <property type="entry name" value="Type-VII_TA_antitoxin"/>
</dbReference>
<evidence type="ECO:0000256" key="9">
    <source>
        <dbReference type="ARBA" id="ARBA00038276"/>
    </source>
</evidence>
<keyword evidence="8" id="KW-0460">Magnesium</keyword>
<dbReference type="GO" id="GO:0005524">
    <property type="term" value="F:ATP binding"/>
    <property type="evidence" value="ECO:0007669"/>
    <property type="project" value="UniProtKB-KW"/>
</dbReference>
<keyword evidence="7" id="KW-0067">ATP-binding</keyword>
<dbReference type="SUPFAM" id="SSF81301">
    <property type="entry name" value="Nucleotidyltransferase"/>
    <property type="match status" value="1"/>
</dbReference>
<proteinExistence type="inferred from homology"/>
<dbReference type="STRING" id="392333.SAMN05660860_03480"/>
<evidence type="ECO:0000256" key="4">
    <source>
        <dbReference type="ARBA" id="ARBA00022695"/>
    </source>
</evidence>
<evidence type="ECO:0000256" key="6">
    <source>
        <dbReference type="ARBA" id="ARBA00022741"/>
    </source>
</evidence>
<reference evidence="11 12" key="1">
    <citation type="submission" date="2016-10" db="EMBL/GenBank/DDBJ databases">
        <authorList>
            <person name="de Groot N.N."/>
        </authorList>
    </citation>
    <scope>NUCLEOTIDE SEQUENCE [LARGE SCALE GENOMIC DNA]</scope>
    <source>
        <strain evidence="11 12">DSM 17813</strain>
    </source>
</reference>
<feature type="domain" description="Polymerase nucleotidyl transferase" evidence="10">
    <location>
        <begin position="14"/>
        <end position="93"/>
    </location>
</feature>
<gene>
    <name evidence="11" type="ORF">SAMN05660860_03480</name>
</gene>
<keyword evidence="2" id="KW-1277">Toxin-antitoxin system</keyword>
<keyword evidence="5" id="KW-0479">Metal-binding</keyword>
<comment type="similarity">
    <text evidence="9">Belongs to the MntA antitoxin family.</text>
</comment>
<keyword evidence="6" id="KW-0547">Nucleotide-binding</keyword>
<evidence type="ECO:0000256" key="1">
    <source>
        <dbReference type="ARBA" id="ARBA00001946"/>
    </source>
</evidence>
<evidence type="ECO:0000256" key="8">
    <source>
        <dbReference type="ARBA" id="ARBA00022842"/>
    </source>
</evidence>
<keyword evidence="3" id="KW-0808">Transferase</keyword>
<organism evidence="11 12">
    <name type="scientific">Geoalkalibacter ferrihydriticus</name>
    <dbReference type="NCBI Taxonomy" id="392333"/>
    <lineage>
        <taxon>Bacteria</taxon>
        <taxon>Pseudomonadati</taxon>
        <taxon>Thermodesulfobacteriota</taxon>
        <taxon>Desulfuromonadia</taxon>
        <taxon>Desulfuromonadales</taxon>
        <taxon>Geoalkalibacteraceae</taxon>
        <taxon>Geoalkalibacter</taxon>
    </lineage>
</organism>
<dbReference type="Pfam" id="PF01909">
    <property type="entry name" value="NTP_transf_2"/>
    <property type="match status" value="1"/>
</dbReference>